<feature type="compositionally biased region" description="Polar residues" evidence="1">
    <location>
        <begin position="328"/>
        <end position="339"/>
    </location>
</feature>
<dbReference type="InterPro" id="IPR044730">
    <property type="entry name" value="RNase_H-like_dom_plant"/>
</dbReference>
<dbReference type="Pfam" id="PF13456">
    <property type="entry name" value="RVT_3"/>
    <property type="match status" value="1"/>
</dbReference>
<accession>A0AAV5FK10</accession>
<evidence type="ECO:0000313" key="3">
    <source>
        <dbReference type="EMBL" id="GJN35336.1"/>
    </source>
</evidence>
<dbReference type="EMBL" id="BQKI01000088">
    <property type="protein sequence ID" value="GJN35336.1"/>
    <property type="molecule type" value="Genomic_DNA"/>
</dbReference>
<dbReference type="InterPro" id="IPR012337">
    <property type="entry name" value="RNaseH-like_sf"/>
</dbReference>
<dbReference type="SUPFAM" id="SSF53098">
    <property type="entry name" value="Ribonuclease H-like"/>
    <property type="match status" value="1"/>
</dbReference>
<comment type="caution">
    <text evidence="3">The sequence shown here is derived from an EMBL/GenBank/DDBJ whole genome shotgun (WGS) entry which is preliminary data.</text>
</comment>
<dbReference type="PANTHER" id="PTHR47074">
    <property type="entry name" value="BNAC02G40300D PROTEIN"/>
    <property type="match status" value="1"/>
</dbReference>
<reference evidence="3" key="1">
    <citation type="journal article" date="2018" name="DNA Res.">
        <title>Multiple hybrid de novo genome assembly of finger millet, an orphan allotetraploid crop.</title>
        <authorList>
            <person name="Hatakeyama M."/>
            <person name="Aluri S."/>
            <person name="Balachadran M.T."/>
            <person name="Sivarajan S.R."/>
            <person name="Patrignani A."/>
            <person name="Gruter S."/>
            <person name="Poveda L."/>
            <person name="Shimizu-Inatsugi R."/>
            <person name="Baeten J."/>
            <person name="Francoijs K.J."/>
            <person name="Nataraja K.N."/>
            <person name="Reddy Y.A.N."/>
            <person name="Phadnis S."/>
            <person name="Ravikumar R.L."/>
            <person name="Schlapbach R."/>
            <person name="Sreeman S.M."/>
            <person name="Shimizu K.K."/>
        </authorList>
    </citation>
    <scope>NUCLEOTIDE SEQUENCE</scope>
</reference>
<evidence type="ECO:0000256" key="1">
    <source>
        <dbReference type="SAM" id="MobiDB-lite"/>
    </source>
</evidence>
<feature type="region of interest" description="Disordered" evidence="1">
    <location>
        <begin position="312"/>
        <end position="345"/>
    </location>
</feature>
<dbReference type="InterPro" id="IPR036397">
    <property type="entry name" value="RNaseH_sf"/>
</dbReference>
<dbReference type="InterPro" id="IPR052929">
    <property type="entry name" value="RNase_H-like_EbsB-rel"/>
</dbReference>
<sequence length="345" mass="38408">MRRRHLSGDEEAEVAAAVNRRTARRRMVWDRQISRTLATTASSTETSFKWHKIWQLEIWALKNEEQRIAIIFLWQWWSARNKSNAGERVASTAEVCSSVQYHLQNFQKLQKDGKRDNAMGTKKWMAPPENMYKINVDGAFLADNRTGGWGFVIRDSAGQVLEGGAGKVQWAADALQMEAYAALKGLEKAAYWNMPHIILETDVANLGVADGLAGHGVSTLPAGEPMYWCEAPSFVVDLVSVDTRLKRWDEAIAELPSAGATPWILLVIDLTSSSMSPPAGINPSSAIFHESYSFLCILKPKGRQPHHLNEATKLQPTSPVQGHLHRYPTSTSSSLASERNVNKAR</sequence>
<dbReference type="AlphaFoldDB" id="A0AAV5FK10"/>
<gene>
    <name evidence="3" type="primary">gb24093</name>
    <name evidence="3" type="ORF">PR202_gb24093</name>
</gene>
<organism evidence="3 4">
    <name type="scientific">Eleusine coracana subsp. coracana</name>
    <dbReference type="NCBI Taxonomy" id="191504"/>
    <lineage>
        <taxon>Eukaryota</taxon>
        <taxon>Viridiplantae</taxon>
        <taxon>Streptophyta</taxon>
        <taxon>Embryophyta</taxon>
        <taxon>Tracheophyta</taxon>
        <taxon>Spermatophyta</taxon>
        <taxon>Magnoliopsida</taxon>
        <taxon>Liliopsida</taxon>
        <taxon>Poales</taxon>
        <taxon>Poaceae</taxon>
        <taxon>PACMAD clade</taxon>
        <taxon>Chloridoideae</taxon>
        <taxon>Cynodonteae</taxon>
        <taxon>Eleusininae</taxon>
        <taxon>Eleusine</taxon>
    </lineage>
</organism>
<protein>
    <recommendedName>
        <fullName evidence="2">RNase H type-1 domain-containing protein</fullName>
    </recommendedName>
</protein>
<evidence type="ECO:0000313" key="4">
    <source>
        <dbReference type="Proteomes" id="UP001054889"/>
    </source>
</evidence>
<reference evidence="3" key="2">
    <citation type="submission" date="2021-12" db="EMBL/GenBank/DDBJ databases">
        <title>Resequencing data analysis of finger millet.</title>
        <authorList>
            <person name="Hatakeyama M."/>
            <person name="Aluri S."/>
            <person name="Balachadran M.T."/>
            <person name="Sivarajan S.R."/>
            <person name="Poveda L."/>
            <person name="Shimizu-Inatsugi R."/>
            <person name="Schlapbach R."/>
            <person name="Sreeman S.M."/>
            <person name="Shimizu K.K."/>
        </authorList>
    </citation>
    <scope>NUCLEOTIDE SEQUENCE</scope>
</reference>
<dbReference type="GO" id="GO:0004523">
    <property type="term" value="F:RNA-DNA hybrid ribonuclease activity"/>
    <property type="evidence" value="ECO:0007669"/>
    <property type="project" value="InterPro"/>
</dbReference>
<evidence type="ECO:0000259" key="2">
    <source>
        <dbReference type="Pfam" id="PF13456"/>
    </source>
</evidence>
<dbReference type="Gene3D" id="3.30.420.10">
    <property type="entry name" value="Ribonuclease H-like superfamily/Ribonuclease H"/>
    <property type="match status" value="1"/>
</dbReference>
<keyword evidence="4" id="KW-1185">Reference proteome</keyword>
<name>A0AAV5FK10_ELECO</name>
<dbReference type="PANTHER" id="PTHR47074:SF11">
    <property type="entry name" value="REVERSE TRANSCRIPTASE-LIKE PROTEIN"/>
    <property type="match status" value="1"/>
</dbReference>
<proteinExistence type="predicted"/>
<feature type="domain" description="RNase H type-1" evidence="2">
    <location>
        <begin position="135"/>
        <end position="205"/>
    </location>
</feature>
<dbReference type="GO" id="GO:0003676">
    <property type="term" value="F:nucleic acid binding"/>
    <property type="evidence" value="ECO:0007669"/>
    <property type="project" value="InterPro"/>
</dbReference>
<dbReference type="Proteomes" id="UP001054889">
    <property type="component" value="Unassembled WGS sequence"/>
</dbReference>
<dbReference type="InterPro" id="IPR002156">
    <property type="entry name" value="RNaseH_domain"/>
</dbReference>
<dbReference type="CDD" id="cd06222">
    <property type="entry name" value="RNase_H_like"/>
    <property type="match status" value="1"/>
</dbReference>